<dbReference type="EMBL" id="RWGY01000007">
    <property type="protein sequence ID" value="TVU41293.1"/>
    <property type="molecule type" value="Genomic_DNA"/>
</dbReference>
<dbReference type="AlphaFoldDB" id="A0A5J9W034"/>
<dbReference type="PANTHER" id="PTHR32133:SF386">
    <property type="entry name" value="F-BOX DOMAIN-CONTAINING PROTEIN"/>
    <property type="match status" value="1"/>
</dbReference>
<feature type="domain" description="F-box" evidence="1">
    <location>
        <begin position="9"/>
        <end position="47"/>
    </location>
</feature>
<dbReference type="InterPro" id="IPR015915">
    <property type="entry name" value="Kelch-typ_b-propeller"/>
</dbReference>
<evidence type="ECO:0000259" key="1">
    <source>
        <dbReference type="Pfam" id="PF00646"/>
    </source>
</evidence>
<dbReference type="InterPro" id="IPR036047">
    <property type="entry name" value="F-box-like_dom_sf"/>
</dbReference>
<dbReference type="Pfam" id="PF00646">
    <property type="entry name" value="F-box"/>
    <property type="match status" value="1"/>
</dbReference>
<sequence length="336" mass="37076">MSSPAPLLDELVEEILLRIPPDDPGRLVRAAVMCKTWCRLVSDPGFRSRFRRRHRNPPLLGILRNFHKDGDTMVRLNSSPAAPSRCCPLPTAAAGERSTRTTAVFSSSTCNLCYALPGTVTTSIDCRGTPFLVVFVGFNDVDAGKFAYVYSSKVDAWSEPTSAPCPGVLHGYECSALVGDALFFTLMYPTCILKYDLDTREITTIAPPPMSHTSTSFMLAITEGGRMVEGRLGCAMVHRQHSLHLWSREVVGPDGDMGWSQNRVIEVSTLLLHLGCLMRSVRADHFTGDGGVICMWTDRGLIATDLKSGQFREVEGVTWLDDIFLFMSFYTPLLSL</sequence>
<dbReference type="InterPro" id="IPR001810">
    <property type="entry name" value="F-box_dom"/>
</dbReference>
<proteinExistence type="predicted"/>
<reference evidence="2 3" key="1">
    <citation type="journal article" date="2019" name="Sci. Rep.">
        <title>A high-quality genome of Eragrostis curvula grass provides insights into Poaceae evolution and supports new strategies to enhance forage quality.</title>
        <authorList>
            <person name="Carballo J."/>
            <person name="Santos B.A.C.M."/>
            <person name="Zappacosta D."/>
            <person name="Garbus I."/>
            <person name="Selva J.P."/>
            <person name="Gallo C.A."/>
            <person name="Diaz A."/>
            <person name="Albertini E."/>
            <person name="Caccamo M."/>
            <person name="Echenique V."/>
        </authorList>
    </citation>
    <scope>NUCLEOTIDE SEQUENCE [LARGE SCALE GENOMIC DNA]</scope>
    <source>
        <strain evidence="3">cv. Victoria</strain>
        <tissue evidence="2">Leaf</tissue>
    </source>
</reference>
<gene>
    <name evidence="2" type="ORF">EJB05_14798</name>
</gene>
<keyword evidence="3" id="KW-1185">Reference proteome</keyword>
<organism evidence="2 3">
    <name type="scientific">Eragrostis curvula</name>
    <name type="common">weeping love grass</name>
    <dbReference type="NCBI Taxonomy" id="38414"/>
    <lineage>
        <taxon>Eukaryota</taxon>
        <taxon>Viridiplantae</taxon>
        <taxon>Streptophyta</taxon>
        <taxon>Embryophyta</taxon>
        <taxon>Tracheophyta</taxon>
        <taxon>Spermatophyta</taxon>
        <taxon>Magnoliopsida</taxon>
        <taxon>Liliopsida</taxon>
        <taxon>Poales</taxon>
        <taxon>Poaceae</taxon>
        <taxon>PACMAD clade</taxon>
        <taxon>Chloridoideae</taxon>
        <taxon>Eragrostideae</taxon>
        <taxon>Eragrostidinae</taxon>
        <taxon>Eragrostis</taxon>
    </lineage>
</organism>
<comment type="caution">
    <text evidence="2">The sequence shown here is derived from an EMBL/GenBank/DDBJ whole genome shotgun (WGS) entry which is preliminary data.</text>
</comment>
<dbReference type="Gramene" id="TVU41293">
    <property type="protein sequence ID" value="TVU41293"/>
    <property type="gene ID" value="EJB05_14798"/>
</dbReference>
<accession>A0A5J9W034</accession>
<name>A0A5J9W034_9POAL</name>
<evidence type="ECO:0000313" key="3">
    <source>
        <dbReference type="Proteomes" id="UP000324897"/>
    </source>
</evidence>
<dbReference type="SUPFAM" id="SSF81383">
    <property type="entry name" value="F-box domain"/>
    <property type="match status" value="1"/>
</dbReference>
<protein>
    <recommendedName>
        <fullName evidence="1">F-box domain-containing protein</fullName>
    </recommendedName>
</protein>
<feature type="non-terminal residue" evidence="2">
    <location>
        <position position="1"/>
    </location>
</feature>
<dbReference type="PANTHER" id="PTHR32133">
    <property type="entry name" value="OS07G0120400 PROTEIN"/>
    <property type="match status" value="1"/>
</dbReference>
<evidence type="ECO:0000313" key="2">
    <source>
        <dbReference type="EMBL" id="TVU41293.1"/>
    </source>
</evidence>
<dbReference type="Proteomes" id="UP000324897">
    <property type="component" value="Chromosome 4"/>
</dbReference>
<dbReference type="SUPFAM" id="SSF117281">
    <property type="entry name" value="Kelch motif"/>
    <property type="match status" value="1"/>
</dbReference>